<dbReference type="NCBIfam" id="NF010696">
    <property type="entry name" value="PRK14096.1"/>
    <property type="match status" value="1"/>
</dbReference>
<comment type="pathway">
    <text evidence="7">Carbohydrate biosynthesis; gluconeogenesis.</text>
</comment>
<dbReference type="PROSITE" id="PS51463">
    <property type="entry name" value="P_GLUCOSE_ISOMERASE_3"/>
    <property type="match status" value="1"/>
</dbReference>
<dbReference type="FunCoup" id="E8QZ43">
    <property type="interactions" value="470"/>
</dbReference>
<dbReference type="FunFam" id="3.40.50.10490:FF:000023">
    <property type="entry name" value="Glucose-6-phosphate isomerase"/>
    <property type="match status" value="1"/>
</dbReference>
<dbReference type="Gene3D" id="3.40.50.10490">
    <property type="entry name" value="Glucose-6-phosphate isomerase like protein, domain 1"/>
    <property type="match status" value="2"/>
</dbReference>
<dbReference type="UniPathway" id="UPA00109">
    <property type="reaction ID" value="UER00181"/>
</dbReference>
<keyword evidence="5 7" id="KW-0413">Isomerase</keyword>
<dbReference type="PRINTS" id="PR00662">
    <property type="entry name" value="G6PISOMERASE"/>
</dbReference>
<dbReference type="InterPro" id="IPR018189">
    <property type="entry name" value="Phosphoglucose_isomerase_CS"/>
</dbReference>
<reference evidence="9 10" key="1">
    <citation type="journal article" date="2011" name="Stand. Genomic Sci.">
        <title>Complete genome sequence of Isosphaera pallida type strain (IS1B).</title>
        <authorList>
            <consortium name="US DOE Joint Genome Institute (JGI-PGF)"/>
            <person name="Goker M."/>
            <person name="Cleland D."/>
            <person name="Saunders E."/>
            <person name="Lapidus A."/>
            <person name="Nolan M."/>
            <person name="Lucas S."/>
            <person name="Hammon N."/>
            <person name="Deshpande S."/>
            <person name="Cheng J.F."/>
            <person name="Tapia R."/>
            <person name="Han C."/>
            <person name="Goodwin L."/>
            <person name="Pitluck S."/>
            <person name="Liolios K."/>
            <person name="Pagani I."/>
            <person name="Ivanova N."/>
            <person name="Mavromatis K."/>
            <person name="Pati A."/>
            <person name="Chen A."/>
            <person name="Palaniappan K."/>
            <person name="Land M."/>
            <person name="Hauser L."/>
            <person name="Chang Y.J."/>
            <person name="Jeffries C.D."/>
            <person name="Detter J.C."/>
            <person name="Beck B."/>
            <person name="Woyke T."/>
            <person name="Bristow J."/>
            <person name="Eisen J.A."/>
            <person name="Markowitz V."/>
            <person name="Hugenholtz P."/>
            <person name="Kyrpides N.C."/>
            <person name="Klenk H.P."/>
        </authorList>
    </citation>
    <scope>NUCLEOTIDE SEQUENCE [LARGE SCALE GENOMIC DNA]</scope>
    <source>
        <strain evidence="10">ATCC 43644 / DSM 9630 / IS1B</strain>
    </source>
</reference>
<dbReference type="HOGENOM" id="CLU_033288_0_0_0"/>
<keyword evidence="3 7" id="KW-0312">Gluconeogenesis</keyword>
<dbReference type="GO" id="GO:0004347">
    <property type="term" value="F:glucose-6-phosphate isomerase activity"/>
    <property type="evidence" value="ECO:0007669"/>
    <property type="project" value="UniProtKB-UniRule"/>
</dbReference>
<dbReference type="CDD" id="cd05015">
    <property type="entry name" value="SIS_PGI_1"/>
    <property type="match status" value="1"/>
</dbReference>
<dbReference type="InterPro" id="IPR046348">
    <property type="entry name" value="SIS_dom_sf"/>
</dbReference>
<dbReference type="RefSeq" id="WP_013565473.1">
    <property type="nucleotide sequence ID" value="NC_014962.1"/>
</dbReference>
<dbReference type="FunFam" id="3.40.50.10490:FF:000021">
    <property type="entry name" value="Glucose-6-phosphate isomerase"/>
    <property type="match status" value="1"/>
</dbReference>
<dbReference type="eggNOG" id="COG0166">
    <property type="taxonomic scope" value="Bacteria"/>
</dbReference>
<dbReference type="PROSITE" id="PS00174">
    <property type="entry name" value="P_GLUCOSE_ISOMERASE_2"/>
    <property type="match status" value="1"/>
</dbReference>
<evidence type="ECO:0000256" key="1">
    <source>
        <dbReference type="ARBA" id="ARBA00004926"/>
    </source>
</evidence>
<dbReference type="OrthoDB" id="140919at2"/>
<comment type="catalytic activity">
    <reaction evidence="6 7 8">
        <text>alpha-D-glucose 6-phosphate = beta-D-fructose 6-phosphate</text>
        <dbReference type="Rhea" id="RHEA:11816"/>
        <dbReference type="ChEBI" id="CHEBI:57634"/>
        <dbReference type="ChEBI" id="CHEBI:58225"/>
        <dbReference type="EC" id="5.3.1.9"/>
    </reaction>
</comment>
<evidence type="ECO:0000313" key="9">
    <source>
        <dbReference type="EMBL" id="ADV63185.1"/>
    </source>
</evidence>
<dbReference type="GO" id="GO:0006094">
    <property type="term" value="P:gluconeogenesis"/>
    <property type="evidence" value="ECO:0007669"/>
    <property type="project" value="UniProtKB-UniRule"/>
</dbReference>
<keyword evidence="4 7" id="KW-0324">Glycolysis</keyword>
<evidence type="ECO:0000256" key="6">
    <source>
        <dbReference type="ARBA" id="ARBA00029321"/>
    </source>
</evidence>
<dbReference type="AlphaFoldDB" id="E8QZ43"/>
<protein>
    <recommendedName>
        <fullName evidence="7">Glucose-6-phosphate isomerase</fullName>
        <shortName evidence="7">GPI</shortName>
        <ecNumber evidence="7">5.3.1.9</ecNumber>
    </recommendedName>
    <alternativeName>
        <fullName evidence="7">Phosphoglucose isomerase</fullName>
        <shortName evidence="7">PGI</shortName>
    </alternativeName>
    <alternativeName>
        <fullName evidence="7">Phosphohexose isomerase</fullName>
        <shortName evidence="7">PHI</shortName>
    </alternativeName>
</protein>
<dbReference type="HAMAP" id="MF_00473">
    <property type="entry name" value="G6P_isomerase"/>
    <property type="match status" value="1"/>
</dbReference>
<dbReference type="SUPFAM" id="SSF53697">
    <property type="entry name" value="SIS domain"/>
    <property type="match status" value="1"/>
</dbReference>
<feature type="active site" evidence="7">
    <location>
        <position position="467"/>
    </location>
</feature>
<comment type="subcellular location">
    <subcellularLocation>
        <location evidence="7">Cytoplasm</location>
    </subcellularLocation>
</comment>
<dbReference type="KEGG" id="ipa:Isop_2615"/>
<dbReference type="InterPro" id="IPR035482">
    <property type="entry name" value="SIS_PGI_2"/>
</dbReference>
<dbReference type="Pfam" id="PF00342">
    <property type="entry name" value="PGI"/>
    <property type="match status" value="2"/>
</dbReference>
<dbReference type="UniPathway" id="UPA00138"/>
<sequence length="542" mass="58450">MTAARPSDLWQRFQTQRSTIPNLGISLDLSRMNLPDDWFQRHAPAMTRAFDAMDQLEAGAIANPDEARMVGHYWLRAPERAPTPELRRAIEQPLADLRAFAQAVHSGQVAPPSGGRFDTLLIIGIGGSALGPQLVADALGDPATDRMTPFFFDNTDPDGMDRVLRTLGPDRLARTLAVVISKSGGTPETRNGMLVATAAYERAGLKFGPHAVAITGVDSQLDRHARDHGFLARFPMEDWVGGRTSQTSVVGLLPAALQGLDIQGLLEGARLCDQATRLRDPLANPAAALALAWLHATNGKGEKDMVVLPYKDRLLLMSRYLQQLVMESLGKRLDLDGKRVDQGITVYGNKGSTDQHAYVQQLRDGVPNFFAVFIRVLEAIGPQCDPLAESVVDPAVQATSGDYLHGFLLGTRAALFENDRASLTITLPRVDAQRLGGLIALFERAVGFYATLVNINAYHQPGVEAGKKAAAAVLDLQKRLVEALAAHASTQPMTAAELAQALSLPDQVEPIYLLLEHLAANGRAVLVNPEANPGSARFAARG</sequence>
<feature type="active site" evidence="7">
    <location>
        <position position="356"/>
    </location>
</feature>
<dbReference type="CDD" id="cd05016">
    <property type="entry name" value="SIS_PGI_2"/>
    <property type="match status" value="1"/>
</dbReference>
<dbReference type="GO" id="GO:0048029">
    <property type="term" value="F:monosaccharide binding"/>
    <property type="evidence" value="ECO:0007669"/>
    <property type="project" value="TreeGrafter"/>
</dbReference>
<evidence type="ECO:0000256" key="3">
    <source>
        <dbReference type="ARBA" id="ARBA00022432"/>
    </source>
</evidence>
<proteinExistence type="inferred from homology"/>
<comment type="pathway">
    <text evidence="1 7 8">Carbohydrate degradation; glycolysis; D-glyceraldehyde 3-phosphate and glycerone phosphate from D-glucose: step 2/4.</text>
</comment>
<evidence type="ECO:0000256" key="5">
    <source>
        <dbReference type="ARBA" id="ARBA00023235"/>
    </source>
</evidence>
<dbReference type="EMBL" id="CP002353">
    <property type="protein sequence ID" value="ADV63185.1"/>
    <property type="molecule type" value="Genomic_DNA"/>
</dbReference>
<dbReference type="GO" id="GO:0097367">
    <property type="term" value="F:carbohydrate derivative binding"/>
    <property type="evidence" value="ECO:0007669"/>
    <property type="project" value="InterPro"/>
</dbReference>
<evidence type="ECO:0000256" key="8">
    <source>
        <dbReference type="RuleBase" id="RU000612"/>
    </source>
</evidence>
<dbReference type="PANTHER" id="PTHR11469:SF1">
    <property type="entry name" value="GLUCOSE-6-PHOSPHATE ISOMERASE"/>
    <property type="match status" value="1"/>
</dbReference>
<comment type="function">
    <text evidence="7">Catalyzes the reversible isomerization of glucose-6-phosphate to fructose-6-phosphate.</text>
</comment>
<dbReference type="STRING" id="575540.Isop_2615"/>
<dbReference type="InterPro" id="IPR035476">
    <property type="entry name" value="SIS_PGI_1"/>
</dbReference>
<dbReference type="GO" id="GO:0051156">
    <property type="term" value="P:glucose 6-phosphate metabolic process"/>
    <property type="evidence" value="ECO:0007669"/>
    <property type="project" value="TreeGrafter"/>
</dbReference>
<dbReference type="InterPro" id="IPR001672">
    <property type="entry name" value="G6P_Isomerase"/>
</dbReference>
<dbReference type="EC" id="5.3.1.9" evidence="7"/>
<feature type="active site" description="Proton donor" evidence="7">
    <location>
        <position position="327"/>
    </location>
</feature>
<dbReference type="GO" id="GO:0005829">
    <property type="term" value="C:cytosol"/>
    <property type="evidence" value="ECO:0007669"/>
    <property type="project" value="TreeGrafter"/>
</dbReference>
<evidence type="ECO:0000313" key="10">
    <source>
        <dbReference type="Proteomes" id="UP000008631"/>
    </source>
</evidence>
<dbReference type="GO" id="GO:0006096">
    <property type="term" value="P:glycolytic process"/>
    <property type="evidence" value="ECO:0007669"/>
    <property type="project" value="UniProtKB-UniRule"/>
</dbReference>
<dbReference type="InParanoid" id="E8QZ43"/>
<name>E8QZ43_ISOPI</name>
<accession>E8QZ43</accession>
<evidence type="ECO:0000256" key="7">
    <source>
        <dbReference type="HAMAP-Rule" id="MF_00473"/>
    </source>
</evidence>
<dbReference type="Proteomes" id="UP000008631">
    <property type="component" value="Chromosome"/>
</dbReference>
<organism evidence="9 10">
    <name type="scientific">Isosphaera pallida (strain ATCC 43644 / DSM 9630 / IS1B)</name>
    <dbReference type="NCBI Taxonomy" id="575540"/>
    <lineage>
        <taxon>Bacteria</taxon>
        <taxon>Pseudomonadati</taxon>
        <taxon>Planctomycetota</taxon>
        <taxon>Planctomycetia</taxon>
        <taxon>Isosphaerales</taxon>
        <taxon>Isosphaeraceae</taxon>
        <taxon>Isosphaera</taxon>
    </lineage>
</organism>
<keyword evidence="10" id="KW-1185">Reference proteome</keyword>
<comment type="similarity">
    <text evidence="2 7 8">Belongs to the GPI family.</text>
</comment>
<evidence type="ECO:0000256" key="2">
    <source>
        <dbReference type="ARBA" id="ARBA00006604"/>
    </source>
</evidence>
<gene>
    <name evidence="7" type="primary">pgi</name>
    <name evidence="9" type="ordered locus">Isop_2615</name>
</gene>
<dbReference type="PANTHER" id="PTHR11469">
    <property type="entry name" value="GLUCOSE-6-PHOSPHATE ISOMERASE"/>
    <property type="match status" value="1"/>
</dbReference>
<keyword evidence="7" id="KW-0963">Cytoplasm</keyword>
<evidence type="ECO:0000256" key="4">
    <source>
        <dbReference type="ARBA" id="ARBA00023152"/>
    </source>
</evidence>